<dbReference type="GO" id="GO:0000981">
    <property type="term" value="F:DNA-binding transcription factor activity, RNA polymerase II-specific"/>
    <property type="evidence" value="ECO:0007669"/>
    <property type="project" value="TreeGrafter"/>
</dbReference>
<dbReference type="OrthoDB" id="1600564at2759"/>
<keyword evidence="3" id="KW-0238">DNA-binding</keyword>
<dbReference type="CDD" id="cd12148">
    <property type="entry name" value="fungal_TF_MHR"/>
    <property type="match status" value="1"/>
</dbReference>
<organism evidence="6 7">
    <name type="scientific">Microthyrium microscopicum</name>
    <dbReference type="NCBI Taxonomy" id="703497"/>
    <lineage>
        <taxon>Eukaryota</taxon>
        <taxon>Fungi</taxon>
        <taxon>Dikarya</taxon>
        <taxon>Ascomycota</taxon>
        <taxon>Pezizomycotina</taxon>
        <taxon>Dothideomycetes</taxon>
        <taxon>Dothideomycetes incertae sedis</taxon>
        <taxon>Microthyriales</taxon>
        <taxon>Microthyriaceae</taxon>
        <taxon>Microthyrium</taxon>
    </lineage>
</organism>
<evidence type="ECO:0000256" key="5">
    <source>
        <dbReference type="ARBA" id="ARBA00023242"/>
    </source>
</evidence>
<gene>
    <name evidence="6" type="ORF">BT63DRAFT_410626</name>
</gene>
<dbReference type="GO" id="GO:0005634">
    <property type="term" value="C:nucleus"/>
    <property type="evidence" value="ECO:0007669"/>
    <property type="project" value="UniProtKB-SubCell"/>
</dbReference>
<keyword evidence="7" id="KW-1185">Reference proteome</keyword>
<evidence type="ECO:0000256" key="3">
    <source>
        <dbReference type="ARBA" id="ARBA00023125"/>
    </source>
</evidence>
<dbReference type="InterPro" id="IPR051089">
    <property type="entry name" value="prtT"/>
</dbReference>
<dbReference type="Proteomes" id="UP000799302">
    <property type="component" value="Unassembled WGS sequence"/>
</dbReference>
<dbReference type="AlphaFoldDB" id="A0A6A6URF8"/>
<reference evidence="6" key="1">
    <citation type="journal article" date="2020" name="Stud. Mycol.">
        <title>101 Dothideomycetes genomes: a test case for predicting lifestyles and emergence of pathogens.</title>
        <authorList>
            <person name="Haridas S."/>
            <person name="Albert R."/>
            <person name="Binder M."/>
            <person name="Bloem J."/>
            <person name="Labutti K."/>
            <person name="Salamov A."/>
            <person name="Andreopoulos B."/>
            <person name="Baker S."/>
            <person name="Barry K."/>
            <person name="Bills G."/>
            <person name="Bluhm B."/>
            <person name="Cannon C."/>
            <person name="Castanera R."/>
            <person name="Culley D."/>
            <person name="Daum C."/>
            <person name="Ezra D."/>
            <person name="Gonzalez J."/>
            <person name="Henrissat B."/>
            <person name="Kuo A."/>
            <person name="Liang C."/>
            <person name="Lipzen A."/>
            <person name="Lutzoni F."/>
            <person name="Magnuson J."/>
            <person name="Mondo S."/>
            <person name="Nolan M."/>
            <person name="Ohm R."/>
            <person name="Pangilinan J."/>
            <person name="Park H.-J."/>
            <person name="Ramirez L."/>
            <person name="Alfaro M."/>
            <person name="Sun H."/>
            <person name="Tritt A."/>
            <person name="Yoshinaga Y."/>
            <person name="Zwiers L.-H."/>
            <person name="Turgeon B."/>
            <person name="Goodwin S."/>
            <person name="Spatafora J."/>
            <person name="Crous P."/>
            <person name="Grigoriev I."/>
        </authorList>
    </citation>
    <scope>NUCLEOTIDE SEQUENCE</scope>
    <source>
        <strain evidence="6">CBS 115976</strain>
    </source>
</reference>
<dbReference type="PANTHER" id="PTHR31845:SF32">
    <property type="entry name" value="MISCELLANEOUS ZN(II)2CYS6 TRANSCRIPTION FACTOR (EUROFUNG)-RELATED"/>
    <property type="match status" value="1"/>
</dbReference>
<evidence type="ECO:0008006" key="8">
    <source>
        <dbReference type="Google" id="ProtNLM"/>
    </source>
</evidence>
<evidence type="ECO:0000256" key="2">
    <source>
        <dbReference type="ARBA" id="ARBA00023015"/>
    </source>
</evidence>
<dbReference type="GO" id="GO:0000976">
    <property type="term" value="F:transcription cis-regulatory region binding"/>
    <property type="evidence" value="ECO:0007669"/>
    <property type="project" value="TreeGrafter"/>
</dbReference>
<comment type="subcellular location">
    <subcellularLocation>
        <location evidence="1">Nucleus</location>
    </subcellularLocation>
</comment>
<protein>
    <recommendedName>
        <fullName evidence="8">Transcription factor domain-containing protein</fullName>
    </recommendedName>
</protein>
<sequence>MTVQVPATQERVPICALINSTSRGKKTTLEEKLDGIVELLHRNQVQSQTASTQPLLQDTGIGQSQIQLQANHLRSSQPQVNNLNSSTVCSNVSANLLTVPQYSRPFTMAAGSPPTPSPSESIGSVPTPANMDSFNPAPYANYETYSLEDEDECQEYLDTYRTKMSPYCPMVIIKPQVTLVEMREQSPFLWLVIRSICSKNVIRQIALGQEVKRMVAKETLLEATRSMDILQGILVFVGWYHFYVCRKPIHTSMTYLAISLAADLGITRAIPVEPYGVMLNYTSQGCPKPPHLQNRGPRTIEERRTAVSLFYISALVSHFFQRIDPVNWTPYMEECLSILEEEKDAPTDLLLVYQVRIALIRSRIATVSWADTFPVGEGGKQFPRDFYIQTFSAQLNELRAAIPVELSTSQVLEMHLHEATLSIHEYCLLVTPTKEISFDPDGQMRRMENLYTVFASVKAWFALFNDLSVFPLTDYPNFSMSLYTQLPHALVALYRLSTFNSPDVPWDRLRVVQELHFGNLIREIIQRWKEVPKAAGLDLRGSNDVNETTWIYTSKKLAVLVDFWEATIEPKLTAEALRTGRSVAGRNATLEGTASAEPFDPLDPSHNIEPIDFSAMSLDFMNDDWMRGVLGPNFDLLQEPYW</sequence>
<evidence type="ECO:0000256" key="4">
    <source>
        <dbReference type="ARBA" id="ARBA00023163"/>
    </source>
</evidence>
<evidence type="ECO:0000313" key="6">
    <source>
        <dbReference type="EMBL" id="KAF2673648.1"/>
    </source>
</evidence>
<keyword evidence="2" id="KW-0805">Transcription regulation</keyword>
<name>A0A6A6URF8_9PEZI</name>
<dbReference type="PANTHER" id="PTHR31845">
    <property type="entry name" value="FINGER DOMAIN PROTEIN, PUTATIVE-RELATED"/>
    <property type="match status" value="1"/>
</dbReference>
<keyword evidence="5" id="KW-0539">Nucleus</keyword>
<evidence type="ECO:0000256" key="1">
    <source>
        <dbReference type="ARBA" id="ARBA00004123"/>
    </source>
</evidence>
<evidence type="ECO:0000313" key="7">
    <source>
        <dbReference type="Proteomes" id="UP000799302"/>
    </source>
</evidence>
<dbReference type="EMBL" id="MU004231">
    <property type="protein sequence ID" value="KAF2673648.1"/>
    <property type="molecule type" value="Genomic_DNA"/>
</dbReference>
<accession>A0A6A6URF8</accession>
<proteinExistence type="predicted"/>
<keyword evidence="4" id="KW-0804">Transcription</keyword>